<dbReference type="AlphaFoldDB" id="A0AB39Z2R7"/>
<dbReference type="SMART" id="SM00020">
    <property type="entry name" value="Tryp_SPc"/>
    <property type="match status" value="1"/>
</dbReference>
<dbReference type="PRINTS" id="PR00722">
    <property type="entry name" value="CHYMOTRYPSIN"/>
</dbReference>
<dbReference type="Proteomes" id="UP001652628">
    <property type="component" value="Chromosome 2L"/>
</dbReference>
<evidence type="ECO:0000313" key="5">
    <source>
        <dbReference type="Proteomes" id="UP001652628"/>
    </source>
</evidence>
<dbReference type="Gene3D" id="2.40.10.10">
    <property type="entry name" value="Trypsin-like serine proteases"/>
    <property type="match status" value="2"/>
</dbReference>
<feature type="chain" id="PRO_5046139481" evidence="3">
    <location>
        <begin position="19"/>
        <end position="343"/>
    </location>
</feature>
<sequence length="343" mass="38087">MWQRVIIFSCLLWVLTEAGAPCGLQLECVPQGLCGLGSWNLNAGTTQTHCQRWETCCHISQVLPVGAPVNCGYSNPNGLDNTTPAHVDQAKPNEFPWIVALMKQKRQFFGAGTLVTENVVITAAHLVHDKSVKDFVIAGGAWDLNELFRPTVVSRSPARIISHPEFNNITGANNIALIILDVSFEMKPYIGTICWPNSEFSLHQERCVVAGWGIPNPDVPNYSFRQKKIWLPIVSKDLCEAQLRRTELGRDYQLDPTLLCAGGERGRDACQGDGGSPLMCPIPGHPTIFEFVGIVNGGISCGRENVPAIYTNIMQLKPWIEKHLNEEINKPYKTFPIYNIDYD</sequence>
<dbReference type="RefSeq" id="XP_016927522.4">
    <property type="nucleotide sequence ID" value="XM_017072033.4"/>
</dbReference>
<dbReference type="SUPFAM" id="SSF50494">
    <property type="entry name" value="Trypsin-like serine proteases"/>
    <property type="match status" value="1"/>
</dbReference>
<dbReference type="InterPro" id="IPR051487">
    <property type="entry name" value="Ser/Thr_Proteases_Immune/Dev"/>
</dbReference>
<organism evidence="5 6">
    <name type="scientific">Drosophila suzukii</name>
    <name type="common">Spotted-wing drosophila fruit fly</name>
    <dbReference type="NCBI Taxonomy" id="28584"/>
    <lineage>
        <taxon>Eukaryota</taxon>
        <taxon>Metazoa</taxon>
        <taxon>Ecdysozoa</taxon>
        <taxon>Arthropoda</taxon>
        <taxon>Hexapoda</taxon>
        <taxon>Insecta</taxon>
        <taxon>Pterygota</taxon>
        <taxon>Neoptera</taxon>
        <taxon>Endopterygota</taxon>
        <taxon>Diptera</taxon>
        <taxon>Brachycera</taxon>
        <taxon>Muscomorpha</taxon>
        <taxon>Ephydroidea</taxon>
        <taxon>Drosophilidae</taxon>
        <taxon>Drosophila</taxon>
        <taxon>Sophophora</taxon>
    </lineage>
</organism>
<evidence type="ECO:0000313" key="6">
    <source>
        <dbReference type="RefSeq" id="XP_016927522.4"/>
    </source>
</evidence>
<dbReference type="GeneID" id="108008239"/>
<evidence type="ECO:0000259" key="4">
    <source>
        <dbReference type="PROSITE" id="PS50240"/>
    </source>
</evidence>
<dbReference type="PANTHER" id="PTHR24256">
    <property type="entry name" value="TRYPTASE-RELATED"/>
    <property type="match status" value="1"/>
</dbReference>
<evidence type="ECO:0000256" key="2">
    <source>
        <dbReference type="ARBA" id="ARBA00024195"/>
    </source>
</evidence>
<dbReference type="CDD" id="cd00190">
    <property type="entry name" value="Tryp_SPc"/>
    <property type="match status" value="1"/>
</dbReference>
<protein>
    <submittedName>
        <fullName evidence="6">Phenoloxidase-activating factor 2</fullName>
    </submittedName>
</protein>
<dbReference type="InterPro" id="IPR009003">
    <property type="entry name" value="Peptidase_S1_PA"/>
</dbReference>
<accession>A0AB39Z2R7</accession>
<evidence type="ECO:0000256" key="1">
    <source>
        <dbReference type="ARBA" id="ARBA00023157"/>
    </source>
</evidence>
<reference evidence="6" key="1">
    <citation type="submission" date="2025-08" db="UniProtKB">
        <authorList>
            <consortium name="RefSeq"/>
        </authorList>
    </citation>
    <scope>IDENTIFICATION</scope>
</reference>
<name>A0AB39Z2R7_DROSZ</name>
<dbReference type="InterPro" id="IPR001314">
    <property type="entry name" value="Peptidase_S1A"/>
</dbReference>
<dbReference type="GO" id="GO:0006508">
    <property type="term" value="P:proteolysis"/>
    <property type="evidence" value="ECO:0007669"/>
    <property type="project" value="InterPro"/>
</dbReference>
<dbReference type="InterPro" id="IPR043504">
    <property type="entry name" value="Peptidase_S1_PA_chymotrypsin"/>
</dbReference>
<comment type="similarity">
    <text evidence="2">Belongs to the peptidase S1 family. CLIP subfamily.</text>
</comment>
<keyword evidence="3" id="KW-0732">Signal</keyword>
<dbReference type="Pfam" id="PF00089">
    <property type="entry name" value="Trypsin"/>
    <property type="match status" value="1"/>
</dbReference>
<evidence type="ECO:0000256" key="3">
    <source>
        <dbReference type="SAM" id="SignalP"/>
    </source>
</evidence>
<proteinExistence type="inferred from homology"/>
<feature type="domain" description="Peptidase S1" evidence="4">
    <location>
        <begin position="64"/>
        <end position="325"/>
    </location>
</feature>
<dbReference type="PROSITE" id="PS50240">
    <property type="entry name" value="TRYPSIN_DOM"/>
    <property type="match status" value="1"/>
</dbReference>
<dbReference type="GO" id="GO:0004252">
    <property type="term" value="F:serine-type endopeptidase activity"/>
    <property type="evidence" value="ECO:0007669"/>
    <property type="project" value="InterPro"/>
</dbReference>
<keyword evidence="5" id="KW-1185">Reference proteome</keyword>
<gene>
    <name evidence="6" type="primary">LOC108008239</name>
</gene>
<feature type="signal peptide" evidence="3">
    <location>
        <begin position="1"/>
        <end position="18"/>
    </location>
</feature>
<keyword evidence="1" id="KW-1015">Disulfide bond</keyword>
<dbReference type="InterPro" id="IPR001254">
    <property type="entry name" value="Trypsin_dom"/>
</dbReference>